<dbReference type="GO" id="GO:0006753">
    <property type="term" value="P:nucleoside phosphate metabolic process"/>
    <property type="evidence" value="ECO:0007669"/>
    <property type="project" value="TreeGrafter"/>
</dbReference>
<dbReference type="GO" id="GO:0005829">
    <property type="term" value="C:cytosol"/>
    <property type="evidence" value="ECO:0007669"/>
    <property type="project" value="TreeGrafter"/>
</dbReference>
<dbReference type="PROSITE" id="PS51462">
    <property type="entry name" value="NUDIX"/>
    <property type="match status" value="1"/>
</dbReference>
<comment type="caution">
    <text evidence="4">The sequence shown here is derived from an EMBL/GenBank/DDBJ whole genome shotgun (WGS) entry which is preliminary data.</text>
</comment>
<accession>A0A6I0FAJ6</accession>
<evidence type="ECO:0000313" key="5">
    <source>
        <dbReference type="Proteomes" id="UP000432715"/>
    </source>
</evidence>
<evidence type="ECO:0000256" key="1">
    <source>
        <dbReference type="ARBA" id="ARBA00001946"/>
    </source>
</evidence>
<dbReference type="AlphaFoldDB" id="A0A6I0FAJ6"/>
<dbReference type="SUPFAM" id="SSF55811">
    <property type="entry name" value="Nudix"/>
    <property type="match status" value="1"/>
</dbReference>
<dbReference type="Pfam" id="PF00293">
    <property type="entry name" value="NUDIX"/>
    <property type="match status" value="1"/>
</dbReference>
<dbReference type="FunFam" id="3.90.79.10:FF:000024">
    <property type="entry name" value="ADP-ribose pyrophosphatase"/>
    <property type="match status" value="1"/>
</dbReference>
<gene>
    <name evidence="4" type="ORF">F8154_03690</name>
</gene>
<comment type="cofactor">
    <cofactor evidence="1">
        <name>Mg(2+)</name>
        <dbReference type="ChEBI" id="CHEBI:18420"/>
    </cofactor>
</comment>
<dbReference type="GO" id="GO:0016787">
    <property type="term" value="F:hydrolase activity"/>
    <property type="evidence" value="ECO:0007669"/>
    <property type="project" value="UniProtKB-KW"/>
</dbReference>
<dbReference type="InterPro" id="IPR020084">
    <property type="entry name" value="NUDIX_hydrolase_CS"/>
</dbReference>
<dbReference type="Gene3D" id="3.90.79.10">
    <property type="entry name" value="Nucleoside Triphosphate Pyrophosphohydrolase"/>
    <property type="match status" value="1"/>
</dbReference>
<dbReference type="PANTHER" id="PTHR11839">
    <property type="entry name" value="UDP/ADP-SUGAR PYROPHOSPHATASE"/>
    <property type="match status" value="1"/>
</dbReference>
<dbReference type="PROSITE" id="PS00893">
    <property type="entry name" value="NUDIX_BOX"/>
    <property type="match status" value="1"/>
</dbReference>
<keyword evidence="5" id="KW-1185">Reference proteome</keyword>
<evidence type="ECO:0000259" key="3">
    <source>
        <dbReference type="PROSITE" id="PS51462"/>
    </source>
</evidence>
<feature type="domain" description="Nudix hydrolase" evidence="3">
    <location>
        <begin position="41"/>
        <end position="169"/>
    </location>
</feature>
<evidence type="ECO:0000313" key="4">
    <source>
        <dbReference type="EMBL" id="KAB3537402.1"/>
    </source>
</evidence>
<dbReference type="OrthoDB" id="9806150at2"/>
<dbReference type="Proteomes" id="UP000432715">
    <property type="component" value="Unassembled WGS sequence"/>
</dbReference>
<dbReference type="CDD" id="cd03424">
    <property type="entry name" value="NUDIX_ADPRase_Nudt5_UGPPase_Nudt14"/>
    <property type="match status" value="1"/>
</dbReference>
<dbReference type="InterPro" id="IPR000086">
    <property type="entry name" value="NUDIX_hydrolase_dom"/>
</dbReference>
<dbReference type="InterPro" id="IPR015797">
    <property type="entry name" value="NUDIX_hydrolase-like_dom_sf"/>
</dbReference>
<keyword evidence="2 4" id="KW-0378">Hydrolase</keyword>
<name>A0A6I0FAJ6_9FIRM</name>
<protein>
    <submittedName>
        <fullName evidence="4">NUDIX hydrolase</fullName>
    </submittedName>
</protein>
<dbReference type="PANTHER" id="PTHR11839:SF18">
    <property type="entry name" value="NUDIX HYDROLASE DOMAIN-CONTAINING PROTEIN"/>
    <property type="match status" value="1"/>
</dbReference>
<proteinExistence type="predicted"/>
<evidence type="ECO:0000256" key="2">
    <source>
        <dbReference type="ARBA" id="ARBA00022801"/>
    </source>
</evidence>
<organism evidence="4 5">
    <name type="scientific">Alkaliphilus pronyensis</name>
    <dbReference type="NCBI Taxonomy" id="1482732"/>
    <lineage>
        <taxon>Bacteria</taxon>
        <taxon>Bacillati</taxon>
        <taxon>Bacillota</taxon>
        <taxon>Clostridia</taxon>
        <taxon>Peptostreptococcales</taxon>
        <taxon>Natronincolaceae</taxon>
        <taxon>Alkaliphilus</taxon>
    </lineage>
</organism>
<dbReference type="GO" id="GO:0019693">
    <property type="term" value="P:ribose phosphate metabolic process"/>
    <property type="evidence" value="ECO:0007669"/>
    <property type="project" value="TreeGrafter"/>
</dbReference>
<sequence>MMTQEEKTMKSERIYEGKVINLRVDTVELPERKYSKREIVEHSGAVGIIALTEKEEMIFVKQYRKSVEEVLLEIPAGRIEADEEPEMTAKRELEEETGYIANKLTKITEYYTSPGFSNEILHIYFAEGLSAGVAIPDEDEYIEVTYLYIDEAIKKITKGEIKDSKTINAILLYKTMIEGKK</sequence>
<reference evidence="4 5" key="1">
    <citation type="submission" date="2019-10" db="EMBL/GenBank/DDBJ databases">
        <title>Alkaliphilus serpentinus sp. nov. and Alkaliphilus pronyensis sp. nov., two novel anaerobic alkaliphilic species isolated from the serpentinized-hosted hydrothermal field of the Prony Bay (New Caledonia).</title>
        <authorList>
            <person name="Postec A."/>
        </authorList>
    </citation>
    <scope>NUCLEOTIDE SEQUENCE [LARGE SCALE GENOMIC DNA]</scope>
    <source>
        <strain evidence="4 5">LacV</strain>
    </source>
</reference>
<dbReference type="EMBL" id="WBZC01000010">
    <property type="protein sequence ID" value="KAB3537402.1"/>
    <property type="molecule type" value="Genomic_DNA"/>
</dbReference>